<evidence type="ECO:0000313" key="7">
    <source>
        <dbReference type="Proteomes" id="UP001319080"/>
    </source>
</evidence>
<evidence type="ECO:0000259" key="5">
    <source>
        <dbReference type="PROSITE" id="PS50931"/>
    </source>
</evidence>
<evidence type="ECO:0000256" key="2">
    <source>
        <dbReference type="ARBA" id="ARBA00023015"/>
    </source>
</evidence>
<proteinExistence type="inferred from homology"/>
<keyword evidence="3" id="KW-0238">DNA-binding</keyword>
<dbReference type="PROSITE" id="PS50931">
    <property type="entry name" value="HTH_LYSR"/>
    <property type="match status" value="1"/>
</dbReference>
<evidence type="ECO:0000256" key="3">
    <source>
        <dbReference type="ARBA" id="ARBA00023125"/>
    </source>
</evidence>
<evidence type="ECO:0000256" key="1">
    <source>
        <dbReference type="ARBA" id="ARBA00009437"/>
    </source>
</evidence>
<keyword evidence="4" id="KW-0804">Transcription</keyword>
<name>A0AAP2DTD3_9BACT</name>
<sequence>MNIHDLKLFEAVVFHGNFTKAADAMHTVQSNVTARIKALEEAFDAQLLSRSPRKVSLTTAGEKLLYYSKQINHLLEEARQEIHSAGQVVGELKIGCIETTLALKIPGMINQFAAEYPDVLLEFKSGFPGDLAQDVLHYKLDAAFVTAPIDIPELEERHVKKDKLVLITAANTDIKTALAAKAVRVVVFDQGCSYRARLEAWLNAKGVSRYTCTIMNTMEGIVNFVEAGVGISVLPEDLVTQFYGRRKLNTFSLGRGLDTLSTVLIYRKDVPQSAALKAFVDLYK</sequence>
<protein>
    <submittedName>
        <fullName evidence="6">LysR family transcriptional regulator</fullName>
    </submittedName>
</protein>
<dbReference type="PANTHER" id="PTHR30126">
    <property type="entry name" value="HTH-TYPE TRANSCRIPTIONAL REGULATOR"/>
    <property type="match status" value="1"/>
</dbReference>
<dbReference type="EMBL" id="JAHESE010000001">
    <property type="protein sequence ID" value="MBT1707180.1"/>
    <property type="molecule type" value="Genomic_DNA"/>
</dbReference>
<dbReference type="GO" id="GO:0003700">
    <property type="term" value="F:DNA-binding transcription factor activity"/>
    <property type="evidence" value="ECO:0007669"/>
    <property type="project" value="InterPro"/>
</dbReference>
<organism evidence="6 7">
    <name type="scientific">Dawidia cretensis</name>
    <dbReference type="NCBI Taxonomy" id="2782350"/>
    <lineage>
        <taxon>Bacteria</taxon>
        <taxon>Pseudomonadati</taxon>
        <taxon>Bacteroidota</taxon>
        <taxon>Cytophagia</taxon>
        <taxon>Cytophagales</taxon>
        <taxon>Chryseotaleaceae</taxon>
        <taxon>Dawidia</taxon>
    </lineage>
</organism>
<dbReference type="InterPro" id="IPR036390">
    <property type="entry name" value="WH_DNA-bd_sf"/>
</dbReference>
<keyword evidence="7" id="KW-1185">Reference proteome</keyword>
<dbReference type="FunFam" id="1.10.10.10:FF:000001">
    <property type="entry name" value="LysR family transcriptional regulator"/>
    <property type="match status" value="1"/>
</dbReference>
<comment type="similarity">
    <text evidence="1">Belongs to the LysR transcriptional regulatory family.</text>
</comment>
<dbReference type="SUPFAM" id="SSF53850">
    <property type="entry name" value="Periplasmic binding protein-like II"/>
    <property type="match status" value="1"/>
</dbReference>
<evidence type="ECO:0000313" key="6">
    <source>
        <dbReference type="EMBL" id="MBT1707180.1"/>
    </source>
</evidence>
<feature type="domain" description="HTH lysR-type" evidence="5">
    <location>
        <begin position="1"/>
        <end position="58"/>
    </location>
</feature>
<dbReference type="Pfam" id="PF00126">
    <property type="entry name" value="HTH_1"/>
    <property type="match status" value="1"/>
</dbReference>
<dbReference type="AlphaFoldDB" id="A0AAP2DTD3"/>
<dbReference type="SUPFAM" id="SSF46785">
    <property type="entry name" value="Winged helix' DNA-binding domain"/>
    <property type="match status" value="1"/>
</dbReference>
<accession>A0AAP2DTD3</accession>
<dbReference type="Gene3D" id="1.10.10.10">
    <property type="entry name" value="Winged helix-like DNA-binding domain superfamily/Winged helix DNA-binding domain"/>
    <property type="match status" value="1"/>
</dbReference>
<dbReference type="InterPro" id="IPR036388">
    <property type="entry name" value="WH-like_DNA-bd_sf"/>
</dbReference>
<evidence type="ECO:0000256" key="4">
    <source>
        <dbReference type="ARBA" id="ARBA00023163"/>
    </source>
</evidence>
<dbReference type="Gene3D" id="3.40.190.290">
    <property type="match status" value="1"/>
</dbReference>
<dbReference type="Pfam" id="PF03466">
    <property type="entry name" value="LysR_substrate"/>
    <property type="match status" value="1"/>
</dbReference>
<dbReference type="InterPro" id="IPR000847">
    <property type="entry name" value="LysR_HTH_N"/>
</dbReference>
<reference evidence="6 7" key="1">
    <citation type="submission" date="2021-05" db="EMBL/GenBank/DDBJ databases">
        <title>A Polyphasic approach of four new species of the genus Ohtaekwangia: Ohtaekwangia histidinii sp. nov., Ohtaekwangia cretensis sp. nov., Ohtaekwangia indiensis sp. nov., Ohtaekwangia reichenbachii sp. nov. from diverse environment.</title>
        <authorList>
            <person name="Octaviana S."/>
        </authorList>
    </citation>
    <scope>NUCLEOTIDE SEQUENCE [LARGE SCALE GENOMIC DNA]</scope>
    <source>
        <strain evidence="6 7">PWU5</strain>
    </source>
</reference>
<gene>
    <name evidence="6" type="ORF">KK062_03045</name>
</gene>
<dbReference type="Proteomes" id="UP001319080">
    <property type="component" value="Unassembled WGS sequence"/>
</dbReference>
<dbReference type="GO" id="GO:0000976">
    <property type="term" value="F:transcription cis-regulatory region binding"/>
    <property type="evidence" value="ECO:0007669"/>
    <property type="project" value="TreeGrafter"/>
</dbReference>
<keyword evidence="2" id="KW-0805">Transcription regulation</keyword>
<comment type="caution">
    <text evidence="6">The sequence shown here is derived from an EMBL/GenBank/DDBJ whole genome shotgun (WGS) entry which is preliminary data.</text>
</comment>
<dbReference type="PANTHER" id="PTHR30126:SF40">
    <property type="entry name" value="HTH-TYPE TRANSCRIPTIONAL REGULATOR GLTR"/>
    <property type="match status" value="1"/>
</dbReference>
<dbReference type="RefSeq" id="WP_254082755.1">
    <property type="nucleotide sequence ID" value="NZ_JAHESE010000001.1"/>
</dbReference>
<dbReference type="InterPro" id="IPR005119">
    <property type="entry name" value="LysR_subst-bd"/>
</dbReference>